<dbReference type="Pfam" id="PF14759">
    <property type="entry name" value="Reductase_C"/>
    <property type="match status" value="1"/>
</dbReference>
<dbReference type="PRINTS" id="PR00368">
    <property type="entry name" value="FADPNR"/>
</dbReference>
<dbReference type="PANTHER" id="PTHR43557:SF2">
    <property type="entry name" value="RIESKE DOMAIN-CONTAINING PROTEIN-RELATED"/>
    <property type="match status" value="1"/>
</dbReference>
<keyword evidence="4" id="KW-0560">Oxidoreductase</keyword>
<keyword evidence="2" id="KW-0285">Flavoprotein</keyword>
<dbReference type="OrthoDB" id="1145at2"/>
<evidence type="ECO:0000313" key="8">
    <source>
        <dbReference type="Proteomes" id="UP000320216"/>
    </source>
</evidence>
<dbReference type="PANTHER" id="PTHR43557">
    <property type="entry name" value="APOPTOSIS-INDUCING FACTOR 1"/>
    <property type="match status" value="1"/>
</dbReference>
<dbReference type="GO" id="GO:0005737">
    <property type="term" value="C:cytoplasm"/>
    <property type="evidence" value="ECO:0007669"/>
    <property type="project" value="TreeGrafter"/>
</dbReference>
<dbReference type="Proteomes" id="UP000320216">
    <property type="component" value="Chromosome"/>
</dbReference>
<dbReference type="Gene3D" id="3.30.390.30">
    <property type="match status" value="1"/>
</dbReference>
<evidence type="ECO:0000256" key="4">
    <source>
        <dbReference type="ARBA" id="ARBA00023002"/>
    </source>
</evidence>
<name>A0A5B8M3L8_9MICO</name>
<keyword evidence="8" id="KW-1185">Reference proteome</keyword>
<accession>A0A5B8M3L8</accession>
<evidence type="ECO:0000259" key="5">
    <source>
        <dbReference type="Pfam" id="PF07992"/>
    </source>
</evidence>
<evidence type="ECO:0000256" key="3">
    <source>
        <dbReference type="ARBA" id="ARBA00022827"/>
    </source>
</evidence>
<dbReference type="Gene3D" id="3.50.50.60">
    <property type="entry name" value="FAD/NAD(P)-binding domain"/>
    <property type="match status" value="2"/>
</dbReference>
<evidence type="ECO:0000256" key="1">
    <source>
        <dbReference type="ARBA" id="ARBA00001974"/>
    </source>
</evidence>
<comment type="cofactor">
    <cofactor evidence="1">
        <name>FAD</name>
        <dbReference type="ChEBI" id="CHEBI:57692"/>
    </cofactor>
</comment>
<dbReference type="SUPFAM" id="SSF55424">
    <property type="entry name" value="FAD/NAD-linked reductases, dimerisation (C-terminal) domain"/>
    <property type="match status" value="1"/>
</dbReference>
<proteinExistence type="predicted"/>
<feature type="domain" description="FAD/NAD(P)-binding" evidence="5">
    <location>
        <begin position="6"/>
        <end position="302"/>
    </location>
</feature>
<organism evidence="7 8">
    <name type="scientific">Humibacter ginsenosidimutans</name>
    <dbReference type="NCBI Taxonomy" id="2599293"/>
    <lineage>
        <taxon>Bacteria</taxon>
        <taxon>Bacillati</taxon>
        <taxon>Actinomycetota</taxon>
        <taxon>Actinomycetes</taxon>
        <taxon>Micrococcales</taxon>
        <taxon>Microbacteriaceae</taxon>
        <taxon>Humibacter</taxon>
    </lineage>
</organism>
<dbReference type="InterPro" id="IPR050446">
    <property type="entry name" value="FAD-oxidoreductase/Apoptosis"/>
</dbReference>
<dbReference type="AlphaFoldDB" id="A0A5B8M3L8"/>
<dbReference type="EMBL" id="CP042305">
    <property type="protein sequence ID" value="QDZ14741.1"/>
    <property type="molecule type" value="Genomic_DNA"/>
</dbReference>
<protein>
    <submittedName>
        <fullName evidence="7">NAD(P)/FAD-dependent oxidoreductase</fullName>
    </submittedName>
</protein>
<dbReference type="InterPro" id="IPR036188">
    <property type="entry name" value="FAD/NAD-bd_sf"/>
</dbReference>
<dbReference type="Pfam" id="PF07992">
    <property type="entry name" value="Pyr_redox_2"/>
    <property type="match status" value="1"/>
</dbReference>
<dbReference type="RefSeq" id="WP_146319919.1">
    <property type="nucleotide sequence ID" value="NZ_CP042305.1"/>
</dbReference>
<evidence type="ECO:0000256" key="2">
    <source>
        <dbReference type="ARBA" id="ARBA00022630"/>
    </source>
</evidence>
<evidence type="ECO:0000313" key="7">
    <source>
        <dbReference type="EMBL" id="QDZ14741.1"/>
    </source>
</evidence>
<dbReference type="KEGG" id="huw:FPZ11_08220"/>
<gene>
    <name evidence="7" type="ORF">FPZ11_08220</name>
</gene>
<sequence length="411" mass="43586">MSVPEFVIVGGGLAAGTAAVTLREEGFDGHLTLIAAEAHKPYIRPPLSKAYLASLDDSELWVQQDAWWHDHDVEVRSGRHVRSLDLADRTISCEGGEPLPFDRLLIATGAAARRLELPGAEADGIHTLRTLEDSRAIRSATESGDKRVVVVGSGWIGMEVAATVRGFGNEVTVVSHSQVPLSAALGDELGEVFEGLHVDHGVHFVRGVDVTGFRVADGRVTGVEYEGGVVDADVVVVGVGASPLTAVAEDAGLGVDHGILVDAGMRTGADGVFAAGDVANPIHPVLGRRLRSEHWANAIGTGRTAALNMLERGVVYDDIPYFYTDQFDLGMEFSGYAPLMEGTHIVYRGDVAGREFVSFWVTGDGRVVAGMNVNVWDVNEQVQGLIRAAKPVDEARLADASIPLGDLVADA</sequence>
<dbReference type="InterPro" id="IPR016156">
    <property type="entry name" value="FAD/NAD-linked_Rdtase_dimer_sf"/>
</dbReference>
<evidence type="ECO:0000259" key="6">
    <source>
        <dbReference type="Pfam" id="PF14759"/>
    </source>
</evidence>
<dbReference type="PRINTS" id="PR00411">
    <property type="entry name" value="PNDRDTASEI"/>
</dbReference>
<dbReference type="InterPro" id="IPR023753">
    <property type="entry name" value="FAD/NAD-binding_dom"/>
</dbReference>
<dbReference type="SUPFAM" id="SSF51905">
    <property type="entry name" value="FAD/NAD(P)-binding domain"/>
    <property type="match status" value="1"/>
</dbReference>
<reference evidence="7 8" key="1">
    <citation type="submission" date="2019-07" db="EMBL/GenBank/DDBJ databases">
        <title>Full genome sequence of Humibacter sp. WJ7-1.</title>
        <authorList>
            <person name="Im W.-T."/>
        </authorList>
    </citation>
    <scope>NUCLEOTIDE SEQUENCE [LARGE SCALE GENOMIC DNA]</scope>
    <source>
        <strain evidence="7 8">WJ7-1</strain>
    </source>
</reference>
<dbReference type="InterPro" id="IPR028202">
    <property type="entry name" value="Reductase_C"/>
</dbReference>
<dbReference type="GO" id="GO:0016651">
    <property type="term" value="F:oxidoreductase activity, acting on NAD(P)H"/>
    <property type="evidence" value="ECO:0007669"/>
    <property type="project" value="TreeGrafter"/>
</dbReference>
<keyword evidence="3" id="KW-0274">FAD</keyword>
<feature type="domain" description="Reductase C-terminal" evidence="6">
    <location>
        <begin position="321"/>
        <end position="407"/>
    </location>
</feature>